<reference evidence="3" key="1">
    <citation type="submission" date="2020-06" db="EMBL/GenBank/DDBJ databases">
        <title>Unique genomic features of the anaerobic methanotrophic archaea.</title>
        <authorList>
            <person name="Chadwick G.L."/>
            <person name="Skennerton C.T."/>
            <person name="Laso-Perez R."/>
            <person name="Leu A.O."/>
            <person name="Speth D.R."/>
            <person name="Yu H."/>
            <person name="Morgan-Lang C."/>
            <person name="Hatzenpichler R."/>
            <person name="Goudeau D."/>
            <person name="Malmstrom R."/>
            <person name="Brazelton W.J."/>
            <person name="Woyke T."/>
            <person name="Hallam S.J."/>
            <person name="Tyson G.W."/>
            <person name="Wegener G."/>
            <person name="Boetius A."/>
            <person name="Orphan V."/>
        </authorList>
    </citation>
    <scope>NUCLEOTIDE SEQUENCE</scope>
</reference>
<gene>
    <name evidence="2" type="ORF">AECFJODE_00029</name>
    <name evidence="1" type="ORF">FICJDHNH_00009</name>
    <name evidence="3" type="ORF">JEJMEHHC_00007</name>
</gene>
<evidence type="ECO:0000313" key="3">
    <source>
        <dbReference type="EMBL" id="QNO50626.1"/>
    </source>
</evidence>
<dbReference type="EMBL" id="MT631443">
    <property type="protein sequence ID" value="QNO50626.1"/>
    <property type="molecule type" value="Genomic_DNA"/>
</dbReference>
<organism evidence="3">
    <name type="scientific">Candidatus Methanogaster sp. ANME-2c ERB4</name>
    <dbReference type="NCBI Taxonomy" id="2759911"/>
    <lineage>
        <taxon>Archaea</taxon>
        <taxon>Methanobacteriati</taxon>
        <taxon>Methanobacteriota</taxon>
        <taxon>Stenosarchaea group</taxon>
        <taxon>Methanomicrobia</taxon>
        <taxon>Methanosarcinales</taxon>
        <taxon>ANME-2 cluster</taxon>
        <taxon>Candidatus Methanogasteraceae</taxon>
        <taxon>Candidatus Methanogaster</taxon>
    </lineage>
</organism>
<proteinExistence type="predicted"/>
<name>A0A7G9YRJ2_9EURY</name>
<evidence type="ECO:0000313" key="2">
    <source>
        <dbReference type="EMBL" id="QNO43976.1"/>
    </source>
</evidence>
<dbReference type="EMBL" id="MT630878">
    <property type="protein sequence ID" value="QNO43976.1"/>
    <property type="molecule type" value="Genomic_DNA"/>
</dbReference>
<accession>A0A7G9YRJ2</accession>
<dbReference type="AlphaFoldDB" id="A0A7G9YRJ2"/>
<dbReference type="EMBL" id="MT630849">
    <property type="protein sequence ID" value="QNO43669.1"/>
    <property type="molecule type" value="Genomic_DNA"/>
</dbReference>
<sequence length="50" mass="5478">MNTGKVIDGAVSLAVAIMGFHNHSYARSYSQLSWRGNFRHSGIGTANRQI</sequence>
<protein>
    <submittedName>
        <fullName evidence="3">Uncharacterized protein</fullName>
    </submittedName>
</protein>
<evidence type="ECO:0000313" key="1">
    <source>
        <dbReference type="EMBL" id="QNO43669.1"/>
    </source>
</evidence>